<evidence type="ECO:0000313" key="2">
    <source>
        <dbReference type="EMBL" id="MCV2886017.1"/>
    </source>
</evidence>
<evidence type="ECO:0000256" key="1">
    <source>
        <dbReference type="SAM" id="SignalP"/>
    </source>
</evidence>
<keyword evidence="1" id="KW-0732">Signal</keyword>
<evidence type="ECO:0000313" key="3">
    <source>
        <dbReference type="Proteomes" id="UP001652504"/>
    </source>
</evidence>
<proteinExistence type="predicted"/>
<dbReference type="Proteomes" id="UP001652504">
    <property type="component" value="Unassembled WGS sequence"/>
</dbReference>
<feature type="chain" id="PRO_5047333181" evidence="1">
    <location>
        <begin position="22"/>
        <end position="273"/>
    </location>
</feature>
<name>A0ABT3ABF7_9ALTE</name>
<reference evidence="2 3" key="1">
    <citation type="submission" date="2022-10" db="EMBL/GenBank/DDBJ databases">
        <title>Aestuariibacter sp. AA17 isolated from Montipora capitata coral fragment.</title>
        <authorList>
            <person name="Emsley S.A."/>
            <person name="Pfannmuller K.M."/>
            <person name="Loughran R.M."/>
            <person name="Shlafstein M."/>
            <person name="Papke E."/>
            <person name="Saw J.H."/>
            <person name="Ushijima B."/>
            <person name="Videau P."/>
        </authorList>
    </citation>
    <scope>NUCLEOTIDE SEQUENCE [LARGE SCALE GENOMIC DNA]</scope>
    <source>
        <strain evidence="2 3">AA17</strain>
    </source>
</reference>
<keyword evidence="3" id="KW-1185">Reference proteome</keyword>
<dbReference type="RefSeq" id="WP_263713308.1">
    <property type="nucleotide sequence ID" value="NZ_JAOWKX010000008.1"/>
</dbReference>
<sequence length="273" mass="28704">MKLTRSVCALALLGTASFANASMINVGGVTWDPSYQRPASPPFISDETDLIQKVQFSQWFVDAADAGTTDTSKVISPDAVTAGDELQAVGSMTYFNGLTDPEVFPGPIGFCLGCEVTFRSTGLLADGLGGFTTAVGGAFLEFFVETGADVDQMYSGTGTPWLTLAVDEVTFSARDSTAGNEYRGGNIQLALSAVGGPAAQYMDTNTISNSNGGFSDIFYNADAIFNMQNGNYFASGTADLVGDTIPEPSALALFMLGMLALLAQYSPSRLKRR</sequence>
<accession>A0ABT3ABF7</accession>
<comment type="caution">
    <text evidence="2">The sequence shown here is derived from an EMBL/GenBank/DDBJ whole genome shotgun (WGS) entry which is preliminary data.</text>
</comment>
<protein>
    <submittedName>
        <fullName evidence="2">PEP-CTERM sorting domain-containing protein</fullName>
    </submittedName>
</protein>
<gene>
    <name evidence="2" type="ORF">OE749_15090</name>
</gene>
<organism evidence="2 3">
    <name type="scientific">Fluctibacter corallii</name>
    <dbReference type="NCBI Taxonomy" id="2984329"/>
    <lineage>
        <taxon>Bacteria</taxon>
        <taxon>Pseudomonadati</taxon>
        <taxon>Pseudomonadota</taxon>
        <taxon>Gammaproteobacteria</taxon>
        <taxon>Alteromonadales</taxon>
        <taxon>Alteromonadaceae</taxon>
        <taxon>Fluctibacter</taxon>
    </lineage>
</organism>
<dbReference type="EMBL" id="JAOWKX010000008">
    <property type="protein sequence ID" value="MCV2886017.1"/>
    <property type="molecule type" value="Genomic_DNA"/>
</dbReference>
<feature type="signal peptide" evidence="1">
    <location>
        <begin position="1"/>
        <end position="21"/>
    </location>
</feature>